<proteinExistence type="predicted"/>
<dbReference type="RefSeq" id="WP_166278648.1">
    <property type="nucleotide sequence ID" value="NZ_JAANNP010000001.1"/>
</dbReference>
<keyword evidence="3" id="KW-1185">Reference proteome</keyword>
<gene>
    <name evidence="2" type="ORF">G9H71_04955</name>
</gene>
<feature type="transmembrane region" description="Helical" evidence="1">
    <location>
        <begin position="77"/>
        <end position="101"/>
    </location>
</feature>
<keyword evidence="1" id="KW-1133">Transmembrane helix</keyword>
<dbReference type="Proteomes" id="UP000800981">
    <property type="component" value="Unassembled WGS sequence"/>
</dbReference>
<organism evidence="2 3">
    <name type="scientific">Motilibacter deserti</name>
    <dbReference type="NCBI Taxonomy" id="2714956"/>
    <lineage>
        <taxon>Bacteria</taxon>
        <taxon>Bacillati</taxon>
        <taxon>Actinomycetota</taxon>
        <taxon>Actinomycetes</taxon>
        <taxon>Motilibacterales</taxon>
        <taxon>Motilibacteraceae</taxon>
        <taxon>Motilibacter</taxon>
    </lineage>
</organism>
<dbReference type="EMBL" id="JAANNP010000001">
    <property type="protein sequence ID" value="NHC13127.1"/>
    <property type="molecule type" value="Genomic_DNA"/>
</dbReference>
<evidence type="ECO:0008006" key="4">
    <source>
        <dbReference type="Google" id="ProtNLM"/>
    </source>
</evidence>
<protein>
    <recommendedName>
        <fullName evidence="4">DUF1772 domain-containing protein</fullName>
    </recommendedName>
</protein>
<reference evidence="2 3" key="1">
    <citation type="submission" date="2020-03" db="EMBL/GenBank/DDBJ databases">
        <title>Two novel Motilibacter sp.</title>
        <authorList>
            <person name="Liu S."/>
        </authorList>
    </citation>
    <scope>NUCLEOTIDE SEQUENCE [LARGE SCALE GENOMIC DNA]</scope>
    <source>
        <strain evidence="2 3">E257</strain>
    </source>
</reference>
<comment type="caution">
    <text evidence="2">The sequence shown here is derived from an EMBL/GenBank/DDBJ whole genome shotgun (WGS) entry which is preliminary data.</text>
</comment>
<evidence type="ECO:0000313" key="3">
    <source>
        <dbReference type="Proteomes" id="UP000800981"/>
    </source>
</evidence>
<name>A0ABX0GTY3_9ACTN</name>
<keyword evidence="1" id="KW-0472">Membrane</keyword>
<keyword evidence="1" id="KW-0812">Transmembrane</keyword>
<accession>A0ABX0GTY3</accession>
<evidence type="ECO:0000313" key="2">
    <source>
        <dbReference type="EMBL" id="NHC13127.1"/>
    </source>
</evidence>
<sequence>MALPAPDALLAAACLHLGFQLTVTAVVYPALTEVSEADWARAHSAHGRRVTPVVALVYGLLAAACLWALAAGPHDPLLLLSTAGAGCAALATALVAGPAHGRLGREGRSPGLERRLRRADGVRLDGAFVCAAAALAYALTG</sequence>
<evidence type="ECO:0000256" key="1">
    <source>
        <dbReference type="SAM" id="Phobius"/>
    </source>
</evidence>
<feature type="transmembrane region" description="Helical" evidence="1">
    <location>
        <begin position="50"/>
        <end position="71"/>
    </location>
</feature>